<gene>
    <name evidence="3" type="ORF">N0V93_002403</name>
</gene>
<name>A0A9W8YUQ3_9PEZI</name>
<accession>A0A9W8YUQ3</accession>
<sequence length="405" mass="46851">MSTTTSTVQTRSRAAKTQPEVGTVQLETAEQEFPDVKTIRSWIPQHCFEPSVLISMGYVVRDYAEAFGLGYLALTYIPEIQDYWLRTAAWMAYGYVQGLVCTGIWILAHECGHGAFSMHRKFNDVMGWIMHSSLLVPYFSWKYSHHRHHNYTGHMEKDMAFVPKTIDERSQSRLANFYLDPEMVEDAPIVQLVKLIFHQLAGWQTYLLINATAGKKSLQRDNKSWLRVSHFEPTSSVFRPGEAAFIALSDLGLALTCGALYWGSTYVGWQTVALLYIVPYMWVHHWLVAITYLHHNHPEVHHYEPESWTYVKGALATIDRDFGWVGRVLFHNIIDDHVVHHLFPRIPFYRAKEATNAIKPKLGKLYHRDDRSFLGQLWEVFTTCKYVEKDPNVPGAMRWANLKEN</sequence>
<keyword evidence="4" id="KW-1185">Reference proteome</keyword>
<organism evidence="3 4">
    <name type="scientific">Gnomoniopsis smithogilvyi</name>
    <dbReference type="NCBI Taxonomy" id="1191159"/>
    <lineage>
        <taxon>Eukaryota</taxon>
        <taxon>Fungi</taxon>
        <taxon>Dikarya</taxon>
        <taxon>Ascomycota</taxon>
        <taxon>Pezizomycotina</taxon>
        <taxon>Sordariomycetes</taxon>
        <taxon>Sordariomycetidae</taxon>
        <taxon>Diaporthales</taxon>
        <taxon>Gnomoniaceae</taxon>
        <taxon>Gnomoniopsis</taxon>
    </lineage>
</organism>
<feature type="compositionally biased region" description="Low complexity" evidence="1">
    <location>
        <begin position="1"/>
        <end position="12"/>
    </location>
</feature>
<protein>
    <recommendedName>
        <fullName evidence="2">Fatty acid desaturase domain-containing protein</fullName>
    </recommendedName>
</protein>
<dbReference type="PANTHER" id="PTHR32100">
    <property type="entry name" value="OMEGA-6 FATTY ACID DESATURASE, CHLOROPLASTIC"/>
    <property type="match status" value="1"/>
</dbReference>
<dbReference type="Pfam" id="PF00487">
    <property type="entry name" value="FA_desaturase"/>
    <property type="match status" value="1"/>
</dbReference>
<dbReference type="GO" id="GO:0016491">
    <property type="term" value="F:oxidoreductase activity"/>
    <property type="evidence" value="ECO:0007669"/>
    <property type="project" value="InterPro"/>
</dbReference>
<dbReference type="CDD" id="cd03507">
    <property type="entry name" value="Delta12-FADS-like"/>
    <property type="match status" value="1"/>
</dbReference>
<evidence type="ECO:0000313" key="4">
    <source>
        <dbReference type="Proteomes" id="UP001140453"/>
    </source>
</evidence>
<dbReference type="GO" id="GO:0006629">
    <property type="term" value="P:lipid metabolic process"/>
    <property type="evidence" value="ECO:0007669"/>
    <property type="project" value="InterPro"/>
</dbReference>
<evidence type="ECO:0000259" key="2">
    <source>
        <dbReference type="Pfam" id="PF00487"/>
    </source>
</evidence>
<evidence type="ECO:0000313" key="3">
    <source>
        <dbReference type="EMBL" id="KAJ4393195.1"/>
    </source>
</evidence>
<dbReference type="EMBL" id="JAPEVB010000002">
    <property type="protein sequence ID" value="KAJ4393195.1"/>
    <property type="molecule type" value="Genomic_DNA"/>
</dbReference>
<comment type="caution">
    <text evidence="3">The sequence shown here is derived from an EMBL/GenBank/DDBJ whole genome shotgun (WGS) entry which is preliminary data.</text>
</comment>
<dbReference type="InterPro" id="IPR005804">
    <property type="entry name" value="FA_desaturase_dom"/>
</dbReference>
<proteinExistence type="predicted"/>
<evidence type="ECO:0000256" key="1">
    <source>
        <dbReference type="SAM" id="MobiDB-lite"/>
    </source>
</evidence>
<feature type="domain" description="Fatty acid desaturase" evidence="2">
    <location>
        <begin position="89"/>
        <end position="367"/>
    </location>
</feature>
<reference evidence="3" key="1">
    <citation type="submission" date="2022-10" db="EMBL/GenBank/DDBJ databases">
        <title>Tapping the CABI collections for fungal endophytes: first genome assemblies for Collariella, Neodidymelliopsis, Ascochyta clinopodiicola, Didymella pomorum, Didymosphaeria variabile, Neocosmospora piperis and Neocucurbitaria cava.</title>
        <authorList>
            <person name="Hill R."/>
        </authorList>
    </citation>
    <scope>NUCLEOTIDE SEQUENCE</scope>
    <source>
        <strain evidence="3">IMI 355082</strain>
    </source>
</reference>
<dbReference type="OrthoDB" id="1461976at2759"/>
<feature type="region of interest" description="Disordered" evidence="1">
    <location>
        <begin position="1"/>
        <end position="20"/>
    </location>
</feature>
<dbReference type="Proteomes" id="UP001140453">
    <property type="component" value="Unassembled WGS sequence"/>
</dbReference>
<dbReference type="InterPro" id="IPR012171">
    <property type="entry name" value="Fatty_acid_desaturase"/>
</dbReference>
<dbReference type="AlphaFoldDB" id="A0A9W8YUQ3"/>